<keyword evidence="2" id="KW-0521">NADP</keyword>
<name>A0A918ZZQ1_9ACTN</name>
<dbReference type="EMBL" id="BNBC01000016">
    <property type="protein sequence ID" value="GHE78905.1"/>
    <property type="molecule type" value="Genomic_DNA"/>
</dbReference>
<dbReference type="PANTHER" id="PTHR38011">
    <property type="entry name" value="DIHYDROFOLATE REDUCTASE FAMILY PROTEIN (AFU_ORTHOLOGUE AFUA_8G06820)"/>
    <property type="match status" value="1"/>
</dbReference>
<evidence type="ECO:0000259" key="5">
    <source>
        <dbReference type="Pfam" id="PF01872"/>
    </source>
</evidence>
<evidence type="ECO:0000313" key="6">
    <source>
        <dbReference type="EMBL" id="GHE78905.1"/>
    </source>
</evidence>
<dbReference type="SUPFAM" id="SSF53597">
    <property type="entry name" value="Dihydrofolate reductase-like"/>
    <property type="match status" value="1"/>
</dbReference>
<dbReference type="InterPro" id="IPR050765">
    <property type="entry name" value="Riboflavin_Biosynth_HTPR"/>
</dbReference>
<evidence type="ECO:0000256" key="4">
    <source>
        <dbReference type="SAM" id="MobiDB-lite"/>
    </source>
</evidence>
<sequence length="339" mass="35103">MYVAKRTASKRGGGTISATSRSAGTCGSRAHRDTGAAPVTGLGPEAAVEDDTVPHGMPRGTLHRMRRLFPVTEETAAQAPGEGRKTGDASAPGGLAGREWTLAELAAAYAYPEPGAAGRAPWLRANMVSTLDGAAQHEGRSQPISSAADMRIFGTLRALADVVVVGAETVRQEGYRPARARTEFEALREAAGQGPAPAIAVVTASLELDFTLPLFTSPLVPTLILTGAAAAPDRIAAAEKAGARVVIAGDGMGIDPARAVRALAELGHTRLLTEGGPRLLGQFVASGVLDELCLTVSPMLTAGDAQRIAGGPSVPVPHRFTLASLLEEDGFLFSRYRRT</sequence>
<evidence type="ECO:0000313" key="7">
    <source>
        <dbReference type="Proteomes" id="UP000641386"/>
    </source>
</evidence>
<dbReference type="InterPro" id="IPR002734">
    <property type="entry name" value="RibDG_C"/>
</dbReference>
<comment type="pathway">
    <text evidence="1">Cofactor biosynthesis; riboflavin biosynthesis.</text>
</comment>
<feature type="region of interest" description="Disordered" evidence="4">
    <location>
        <begin position="74"/>
        <end position="95"/>
    </location>
</feature>
<reference evidence="6" key="1">
    <citation type="journal article" date="2014" name="Int. J. Syst. Evol. Microbiol.">
        <title>Complete genome sequence of Corynebacterium casei LMG S-19264T (=DSM 44701T), isolated from a smear-ripened cheese.</title>
        <authorList>
            <consortium name="US DOE Joint Genome Institute (JGI-PGF)"/>
            <person name="Walter F."/>
            <person name="Albersmeier A."/>
            <person name="Kalinowski J."/>
            <person name="Ruckert C."/>
        </authorList>
    </citation>
    <scope>NUCLEOTIDE SEQUENCE</scope>
    <source>
        <strain evidence="6">JCM 3302</strain>
    </source>
</reference>
<feature type="domain" description="Bacterial bifunctional deaminase-reductase C-terminal" evidence="5">
    <location>
        <begin position="121"/>
        <end position="323"/>
    </location>
</feature>
<dbReference type="InterPro" id="IPR024072">
    <property type="entry name" value="DHFR-like_dom_sf"/>
</dbReference>
<dbReference type="AlphaFoldDB" id="A0A918ZZQ1"/>
<feature type="compositionally biased region" description="Polar residues" evidence="4">
    <location>
        <begin position="16"/>
        <end position="25"/>
    </location>
</feature>
<comment type="caution">
    <text evidence="6">The sequence shown here is derived from an EMBL/GenBank/DDBJ whole genome shotgun (WGS) entry which is preliminary data.</text>
</comment>
<feature type="region of interest" description="Disordered" evidence="4">
    <location>
        <begin position="1"/>
        <end position="56"/>
    </location>
</feature>
<accession>A0A918ZZQ1</accession>
<protein>
    <recommendedName>
        <fullName evidence="5">Bacterial bifunctional deaminase-reductase C-terminal domain-containing protein</fullName>
    </recommendedName>
</protein>
<dbReference type="GO" id="GO:0008703">
    <property type="term" value="F:5-amino-6-(5-phosphoribosylamino)uracil reductase activity"/>
    <property type="evidence" value="ECO:0007669"/>
    <property type="project" value="InterPro"/>
</dbReference>
<keyword evidence="3" id="KW-0560">Oxidoreductase</keyword>
<dbReference type="PANTHER" id="PTHR38011:SF7">
    <property type="entry name" value="2,5-DIAMINO-6-RIBOSYLAMINO-4(3H)-PYRIMIDINONE 5'-PHOSPHATE REDUCTASE"/>
    <property type="match status" value="1"/>
</dbReference>
<dbReference type="GO" id="GO:0009231">
    <property type="term" value="P:riboflavin biosynthetic process"/>
    <property type="evidence" value="ECO:0007669"/>
    <property type="project" value="InterPro"/>
</dbReference>
<keyword evidence="7" id="KW-1185">Reference proteome</keyword>
<evidence type="ECO:0000256" key="3">
    <source>
        <dbReference type="ARBA" id="ARBA00023002"/>
    </source>
</evidence>
<reference evidence="6" key="2">
    <citation type="submission" date="2020-09" db="EMBL/GenBank/DDBJ databases">
        <authorList>
            <person name="Sun Q."/>
            <person name="Ohkuma M."/>
        </authorList>
    </citation>
    <scope>NUCLEOTIDE SEQUENCE</scope>
    <source>
        <strain evidence="6">JCM 3302</strain>
    </source>
</reference>
<dbReference type="Gene3D" id="3.40.430.10">
    <property type="entry name" value="Dihydrofolate Reductase, subunit A"/>
    <property type="match status" value="1"/>
</dbReference>
<gene>
    <name evidence="6" type="ORF">GCM10014715_37740</name>
</gene>
<proteinExistence type="predicted"/>
<evidence type="ECO:0000256" key="1">
    <source>
        <dbReference type="ARBA" id="ARBA00005104"/>
    </source>
</evidence>
<dbReference type="Proteomes" id="UP000641386">
    <property type="component" value="Unassembled WGS sequence"/>
</dbReference>
<evidence type="ECO:0000256" key="2">
    <source>
        <dbReference type="ARBA" id="ARBA00022857"/>
    </source>
</evidence>
<organism evidence="6 7">
    <name type="scientific">Streptomyces spiralis</name>
    <dbReference type="NCBI Taxonomy" id="66376"/>
    <lineage>
        <taxon>Bacteria</taxon>
        <taxon>Bacillati</taxon>
        <taxon>Actinomycetota</taxon>
        <taxon>Actinomycetes</taxon>
        <taxon>Kitasatosporales</taxon>
        <taxon>Streptomycetaceae</taxon>
        <taxon>Streptomyces</taxon>
    </lineage>
</organism>
<dbReference type="Pfam" id="PF01872">
    <property type="entry name" value="RibD_C"/>
    <property type="match status" value="1"/>
</dbReference>